<keyword evidence="2" id="KW-1185">Reference proteome</keyword>
<name>A0AAE3B783_9RHOB</name>
<comment type="caution">
    <text evidence="1">The sequence shown here is derived from an EMBL/GenBank/DDBJ whole genome shotgun (WGS) entry which is preliminary data.</text>
</comment>
<accession>A0AAE3B783</accession>
<proteinExistence type="predicted"/>
<dbReference type="RefSeq" id="WP_203242377.1">
    <property type="nucleotide sequence ID" value="NZ_JAFBRH010000002.1"/>
</dbReference>
<dbReference type="Proteomes" id="UP000732193">
    <property type="component" value="Unassembled WGS sequence"/>
</dbReference>
<dbReference type="EMBL" id="JAFBRM010000002">
    <property type="protein sequence ID" value="MBM1714226.1"/>
    <property type="molecule type" value="Genomic_DNA"/>
</dbReference>
<evidence type="ECO:0000313" key="2">
    <source>
        <dbReference type="Proteomes" id="UP000732193"/>
    </source>
</evidence>
<reference evidence="1 2" key="1">
    <citation type="submission" date="2021-01" db="EMBL/GenBank/DDBJ databases">
        <title>Diatom-associated Roseobacters Show Island Model of Population Structure.</title>
        <authorList>
            <person name="Qu L."/>
            <person name="Feng X."/>
            <person name="Chen Y."/>
            <person name="Li L."/>
            <person name="Wang X."/>
            <person name="Hu Z."/>
            <person name="Wang H."/>
            <person name="Luo H."/>
        </authorList>
    </citation>
    <scope>NUCLEOTIDE SEQUENCE [LARGE SCALE GENOMIC DNA]</scope>
    <source>
        <strain evidence="1 2">TR60-84</strain>
    </source>
</reference>
<evidence type="ECO:0000313" key="1">
    <source>
        <dbReference type="EMBL" id="MBM1714226.1"/>
    </source>
</evidence>
<gene>
    <name evidence="1" type="ORF">JQV55_11690</name>
</gene>
<organism evidence="1 2">
    <name type="scientific">Sulfitobacter geojensis</name>
    <dbReference type="NCBI Taxonomy" id="1342299"/>
    <lineage>
        <taxon>Bacteria</taxon>
        <taxon>Pseudomonadati</taxon>
        <taxon>Pseudomonadota</taxon>
        <taxon>Alphaproteobacteria</taxon>
        <taxon>Rhodobacterales</taxon>
        <taxon>Roseobacteraceae</taxon>
        <taxon>Sulfitobacter</taxon>
    </lineage>
</organism>
<sequence length="1702" mass="186066">MAIEGLTQQQSNFIERFLKVPKVFNRKAKKQARREATEQFRLINAEHDLLRDEIASLDDPELRSVFMAQLRATDAIIESDPKALNFEGGQQHIDDVRAALLVHIKKADATKAHAQIEKTMARMDADNPPVAKDGAFDGQSDIALTWAFAQEKLASGKGTNNTKDLDAALKAMGRLQAMLQSAERAGQNPFEQRVEAMAGVREAAQKGLSPEVQGARRRLSDVHTQLDALRQKLAAQFGGENVPLALRMSCQSVQSKLDEAVKAETSELSDLADDAEAAYQVVNRDSLKLITQAQEWVKDNGAFQVRYHVMLAHPYAKNKYVKPKFDEITTAFTAAADKAKTHEYTQASQQIAVVRNDLKDTLDFADDFANYATVFNARKALLATLPAPSAYAVPALRADHTVANQLLLRAEAARKAGQMSGALTLLNSIPKAVDDLIEVNRFASNYKEMKKNWEDWHAHVLSNVPGPAQVLLKTDLEYAVKTAAQANDDAAAGNYRKASAALRALCAFAKQSLFDKGQLIAQYQTEKSEFKARARTVRATKGPEGRIAIEGYYQGLVGDDIKRKAAEASGDFKLALAMCLRGKAEHDAMIRLAGQAKAYIAQDAKFGAALAKLKTATSPDAMEAKQNANDMKSNAFAATERGNWLAGTNLLENANLELKRALDDFETASLIDGAQGGGGKIALTSDTEFGSVYAGFAKVLAHVQSLDKYDVFTDELKAAEASAKSAEALMAKDLSRAENTLNDAVARCQRIAKICTESIGYSAQKTSAKTVIDQARNENAQNIIDAEVKEAEDSFAAAEKAAQAPAYDYAGAIKLLGIAQAAARKGLAAMQLFNGTIDDARTKMTTAINAYTAPDVTPHLDGQAARLRTVLNEMNADFDQRKFTDAQAKAAKGVELAGFHTTTCADCKKAVGVMLNFTPARLGVEVGHATTTQEEAMKTDLLAAAQEAINKGSFGAAYKIASQAYWVMMGARKKAESFDRYLPVKIDYEQKLDDLEARSVPAAGAGHDEVLALRARFDAAEVQAKLENYGGALKRLDGFDKELADATVLLDLYDRYVLRQKQAATALETVRKMKSPAIETLLTRLEGKERNAERKGQGFDFDIAIALFEELKADCDNAKDTADAVDELAAMTSDIKDLPTENAEGLLAAIAKTRQTLDGLKGQVSAMYAHGEILESEARLKAAETLAPDDFDAARVEVEAVVDACTEITILLAQYDQLNDSAAVARGLAEKLLKRGAEADFARDEINARLAALDLAMSAARLSKSNRAQTQIDVEEAIAALRDLRKVIDAQADYLKNREPVEFAMTTLEKSKQRHLIREDMTVVRKLLDTAATRAADRKHSSAQSELKKAVIRVDMAKLRAKLATNRKPKPEDLAAILDAPGGIENLDSIVENLEASVQRRVMAVAFEARFGCKLDLKEADTAGTITDVDRDGQKLPAANIRRFYDVMSKLPESNTLDNDSMLTFEQVGGKGLGSAYNTQEKRVMMRDGDEAESRVYGISIEHEIGEIDEDAIPKPGQARTGFSWNTLHEVGHAVDDKLGYMKKHGERLAGWKVYGANVKEPATAIADQFKFDADYVAEYMMGAAGRKMPVPDPVGCDGEEWRRRMEECRNFVDRAREGNKPWLSASVAAACAIGNYTYVESYEGDWARYSTDQRKYAVSGYQFRAPGEWFSEIYAAVASDRLNDNHPHRDEIAKLCLKEDA</sequence>
<protein>
    <submittedName>
        <fullName evidence="1">Uncharacterized protein</fullName>
    </submittedName>
</protein>